<feature type="transmembrane region" description="Helical" evidence="1">
    <location>
        <begin position="6"/>
        <end position="26"/>
    </location>
</feature>
<sequence>MREFSLHYSLPFLVVGTLDGGFLYLLCSHALHTYLKENYGDALATRLELYMHDQAAMGALCG</sequence>
<keyword evidence="3" id="KW-1185">Reference proteome</keyword>
<accession>A0A6M8SR25</accession>
<dbReference type="RefSeq" id="WP_173534284.1">
    <property type="nucleotide sequence ID" value="NZ_CP054143.1"/>
</dbReference>
<reference evidence="2 3" key="1">
    <citation type="submission" date="2020-05" db="EMBL/GenBank/DDBJ databases">
        <title>Complete genome sequence of Deefgea sp. D17.</title>
        <authorList>
            <person name="Bae J.-W."/>
            <person name="Han J.E."/>
        </authorList>
    </citation>
    <scope>NUCLEOTIDE SEQUENCE [LARGE SCALE GENOMIC DNA]</scope>
    <source>
        <strain evidence="2 3">D17</strain>
    </source>
</reference>
<organism evidence="2 3">
    <name type="scientific">Deefgea piscis</name>
    <dbReference type="NCBI Taxonomy" id="2739061"/>
    <lineage>
        <taxon>Bacteria</taxon>
        <taxon>Pseudomonadati</taxon>
        <taxon>Pseudomonadota</taxon>
        <taxon>Betaproteobacteria</taxon>
        <taxon>Neisseriales</taxon>
        <taxon>Chitinibacteraceae</taxon>
        <taxon>Deefgea</taxon>
    </lineage>
</organism>
<keyword evidence="1" id="KW-0812">Transmembrane</keyword>
<dbReference type="EMBL" id="CP054143">
    <property type="protein sequence ID" value="QKJ67783.1"/>
    <property type="molecule type" value="Genomic_DNA"/>
</dbReference>
<keyword evidence="1" id="KW-0472">Membrane</keyword>
<evidence type="ECO:0000256" key="1">
    <source>
        <dbReference type="SAM" id="Phobius"/>
    </source>
</evidence>
<evidence type="ECO:0000313" key="2">
    <source>
        <dbReference type="EMBL" id="QKJ67783.1"/>
    </source>
</evidence>
<keyword evidence="1" id="KW-1133">Transmembrane helix</keyword>
<evidence type="ECO:0000313" key="3">
    <source>
        <dbReference type="Proteomes" id="UP000504844"/>
    </source>
</evidence>
<name>A0A6M8SR25_9NEIS</name>
<gene>
    <name evidence="2" type="ORF">HQN60_14225</name>
</gene>
<protein>
    <submittedName>
        <fullName evidence="2">Uncharacterized protein</fullName>
    </submittedName>
</protein>
<proteinExistence type="predicted"/>
<dbReference type="Proteomes" id="UP000504844">
    <property type="component" value="Chromosome"/>
</dbReference>
<dbReference type="AlphaFoldDB" id="A0A6M8SR25"/>
<dbReference type="KEGG" id="dee:HQN60_14225"/>